<dbReference type="Proteomes" id="UP000253934">
    <property type="component" value="Unassembled WGS sequence"/>
</dbReference>
<dbReference type="EMBL" id="QOVW01000031">
    <property type="protein sequence ID" value="RDB36744.1"/>
    <property type="molecule type" value="Genomic_DNA"/>
</dbReference>
<proteinExistence type="predicted"/>
<protein>
    <submittedName>
        <fullName evidence="1">Uncharacterized protein</fullName>
    </submittedName>
</protein>
<evidence type="ECO:0000313" key="2">
    <source>
        <dbReference type="Proteomes" id="UP000253934"/>
    </source>
</evidence>
<reference evidence="1" key="1">
    <citation type="submission" date="2018-04" db="EMBL/GenBank/DDBJ databases">
        <title>Draft genome sequence of the Candidatus Spirobacillus cienkowskii, a pathogen of freshwater Daphnia species, reconstructed from hemolymph metagenomic reads.</title>
        <authorList>
            <person name="Bresciani L."/>
            <person name="Lemos L.N."/>
            <person name="Wale N."/>
            <person name="Lin J.Y."/>
            <person name="Fernandes G.R."/>
            <person name="Duffy M.A."/>
            <person name="Rodrigues J.M."/>
        </authorList>
    </citation>
    <scope>NUCLEOTIDE SEQUENCE [LARGE SCALE GENOMIC DNA]</scope>
    <source>
        <strain evidence="1">Binning01</strain>
    </source>
</reference>
<dbReference type="AlphaFoldDB" id="A0A369KYE1"/>
<gene>
    <name evidence="1" type="ORF">DCC88_03485</name>
</gene>
<evidence type="ECO:0000313" key="1">
    <source>
        <dbReference type="EMBL" id="RDB36744.1"/>
    </source>
</evidence>
<name>A0A369KYE1_9BACT</name>
<sequence length="292" mass="33626">MNMKSMQKSAIKPIPAAKNFNTPQKLSIFSKIFGSEYQKIIQDLRAENQELILMNQRNMESIKSLSEQLAESLSFQQNFIQSIADRLKIIDDLPCRQEELHQKIMDSFDRSSFFIQNASQDLIQAKANLVSHQSDTIENSGTIEIAEFMRNFLTTNLLTKQIRLVLQIFLEDKNLNSEADSHLSKLQKNLQIVNHQTAQVNFKIEKYNLKIEDSIWKPYAPDLQTAEVTEHCSPESFHNLIKHAQKLGMFEENDKIKSLVIAETLPAISFFSKEKSAWVVKRRAKVVILKPS</sequence>
<keyword evidence="2" id="KW-1185">Reference proteome</keyword>
<dbReference type="RefSeq" id="WP_338636823.1">
    <property type="nucleotide sequence ID" value="NZ_CP146516.1"/>
</dbReference>
<accession>A0A369KYE1</accession>
<comment type="caution">
    <text evidence="1">The sequence shown here is derived from an EMBL/GenBank/DDBJ whole genome shotgun (WGS) entry which is preliminary data.</text>
</comment>
<organism evidence="1 2">
    <name type="scientific">Spirobacillus cienkowskii</name>
    <dbReference type="NCBI Taxonomy" id="495820"/>
    <lineage>
        <taxon>Bacteria</taxon>
        <taxon>Pseudomonadati</taxon>
        <taxon>Bdellovibrionota</taxon>
        <taxon>Oligoflexia</taxon>
        <taxon>Silvanigrellales</taxon>
        <taxon>Spirobacillus</taxon>
    </lineage>
</organism>